<feature type="signal peptide" evidence="16">
    <location>
        <begin position="1"/>
        <end position="38"/>
    </location>
</feature>
<dbReference type="AlphaFoldDB" id="A0A146L3L5"/>
<dbReference type="PROSITE" id="PS50011">
    <property type="entry name" value="PROTEIN_KINASE_DOM"/>
    <property type="match status" value="1"/>
</dbReference>
<dbReference type="Gene3D" id="3.30.200.20">
    <property type="entry name" value="Phosphorylase Kinase, domain 1"/>
    <property type="match status" value="1"/>
</dbReference>
<dbReference type="GO" id="GO:0005886">
    <property type="term" value="C:plasma membrane"/>
    <property type="evidence" value="ECO:0007669"/>
    <property type="project" value="UniProtKB-SubCell"/>
</dbReference>
<name>A0A146L3L5_LYGHE</name>
<evidence type="ECO:0000256" key="6">
    <source>
        <dbReference type="ARBA" id="ARBA00022840"/>
    </source>
</evidence>
<keyword evidence="10 19" id="KW-0675">Receptor</keyword>
<keyword evidence="8 15" id="KW-0472">Membrane</keyword>
<dbReference type="InterPro" id="IPR000421">
    <property type="entry name" value="FA58C"/>
</dbReference>
<dbReference type="PRINTS" id="PR00109">
    <property type="entry name" value="TYRKINASE"/>
</dbReference>
<evidence type="ECO:0000256" key="8">
    <source>
        <dbReference type="ARBA" id="ARBA00023136"/>
    </source>
</evidence>
<evidence type="ECO:0000256" key="3">
    <source>
        <dbReference type="ARBA" id="ARBA00022692"/>
    </source>
</evidence>
<sequence>MPLIRCRLPPTMCRRRRRSPGASWLLVAALCAARTSLALELVRCGWPLGMESGDIPDSAITASSAYDAGSVGPLHGRLKHDKNGGAWCPRSTVSKDKSEFLQIDLGRLVIITGTRTQGRFGNGQGVEYTEDILLDYWRPGLPRWRHWKDQKGVQKLPGNTNTYTVAEQKVDPIIIASKIRFIPYSDHLRTVCMRVDILGCVWQEGVVSYSMPQGEAPKAAEDPDLRDKSYDGLEEANWVTSGLGQLTDGRRGHDDFTIDYYGHGPGYEWVAWKNDSLGGHGRPVELVFEFDSLRNFSAMHLHTNNFFTKGVQVFSSAKVYLSVGGKLFSGLPIEYQYMPDTIMEHARNVTIKLHHVVGRFLKVQLYFESQWIMVSEVSFDSVVVPGNVTEEYFENNYVGVPPQDSGKDVPLQRDAVHSVHPKHEPGKAVGTSSVLSGGSAAPKDPESKQLVGLLIGALTSVILLLLAAIAFIVVRSRTIKSNLSHASTDHFTTEKAMTEMVANKGHVYGQVGNEDGEKGILYHEPFAPANMYGFHPSNRSADYTDVPDIVQEYAVPLVSSQGPPGTFHTNVPPPTPMRTLPALHNFFPKPPPVPPPPEKYYAATEIVQKAPPVPGSPPPSVAHSSSSTSSAYGQILHPPSETRTADIQLNSIPRADLKYLSKLGLGHFGEVHLFEILRTPSWVRSSYSSKYVAVKALHKEAPISLREEFEREMEEMLPLNQENISCVLGACLEKEPHLLVMEYSEHGDLYQFLQNHVAESTNLPHSHAETLSYGCLIYMATQIAAGMKYLEQNNYILNDLATRNCIVGEDYRVKIADLGVSRNVYPADYFELPGRGDCPIRWMAWESIILDKYSSRSVVWSFAVTLWEILTFAREQPFEDLTDEKVMENAKIYEKSCGKPITLVQPIGCHKEVYDLMCECWQRKEADRPTFKEIHMFLQRKNLGYKHHRTS</sequence>
<dbReference type="Pfam" id="PF00754">
    <property type="entry name" value="F5_F8_type_C"/>
    <property type="match status" value="1"/>
</dbReference>
<dbReference type="InterPro" id="IPR017441">
    <property type="entry name" value="Protein_kinase_ATP_BS"/>
</dbReference>
<comment type="subcellular location">
    <subcellularLocation>
        <location evidence="1">Cell membrane</location>
        <topology evidence="1">Single-pass type I membrane protein</topology>
    </subcellularLocation>
</comment>
<evidence type="ECO:0000256" key="9">
    <source>
        <dbReference type="ARBA" id="ARBA00023157"/>
    </source>
</evidence>
<dbReference type="PROSITE" id="PS00107">
    <property type="entry name" value="PROTEIN_KINASE_ATP"/>
    <property type="match status" value="1"/>
</dbReference>
<evidence type="ECO:0000259" key="17">
    <source>
        <dbReference type="PROSITE" id="PS50011"/>
    </source>
</evidence>
<dbReference type="CDD" id="cd00057">
    <property type="entry name" value="FA58C"/>
    <property type="match status" value="1"/>
</dbReference>
<dbReference type="InterPro" id="IPR011009">
    <property type="entry name" value="Kinase-like_dom_sf"/>
</dbReference>
<evidence type="ECO:0000256" key="5">
    <source>
        <dbReference type="ARBA" id="ARBA00022741"/>
    </source>
</evidence>
<dbReference type="PANTHER" id="PTHR24416">
    <property type="entry name" value="TYROSINE-PROTEIN KINASE RECEPTOR"/>
    <property type="match status" value="1"/>
</dbReference>
<accession>A0A146L3L5</accession>
<dbReference type="InterPro" id="IPR048525">
    <property type="entry name" value="DDR1-2_DS-like"/>
</dbReference>
<evidence type="ECO:0000256" key="4">
    <source>
        <dbReference type="ARBA" id="ARBA00022729"/>
    </source>
</evidence>
<evidence type="ECO:0000256" key="10">
    <source>
        <dbReference type="ARBA" id="ARBA00023170"/>
    </source>
</evidence>
<evidence type="ECO:0000256" key="1">
    <source>
        <dbReference type="ARBA" id="ARBA00004251"/>
    </source>
</evidence>
<evidence type="ECO:0000313" key="19">
    <source>
        <dbReference type="EMBL" id="JAQ01782.1"/>
    </source>
</evidence>
<dbReference type="Pfam" id="PF07714">
    <property type="entry name" value="PK_Tyr_Ser-Thr"/>
    <property type="match status" value="1"/>
</dbReference>
<dbReference type="SUPFAM" id="SSF49785">
    <property type="entry name" value="Galactose-binding domain-like"/>
    <property type="match status" value="1"/>
</dbReference>
<dbReference type="InterPro" id="IPR050122">
    <property type="entry name" value="RTK"/>
</dbReference>
<feature type="transmembrane region" description="Helical" evidence="15">
    <location>
        <begin position="450"/>
        <end position="474"/>
    </location>
</feature>
<evidence type="ECO:0000256" key="11">
    <source>
        <dbReference type="ARBA" id="ARBA00023180"/>
    </source>
</evidence>
<dbReference type="FunFam" id="2.60.120.260:FF:000007">
    <property type="entry name" value="Discoidin domain receptor tyrosine kinase 1"/>
    <property type="match status" value="1"/>
</dbReference>
<feature type="compositionally biased region" description="Pro residues" evidence="14">
    <location>
        <begin position="611"/>
        <end position="620"/>
    </location>
</feature>
<evidence type="ECO:0000256" key="16">
    <source>
        <dbReference type="SAM" id="SignalP"/>
    </source>
</evidence>
<organism evidence="19">
    <name type="scientific">Lygus hesperus</name>
    <name type="common">Western plant bug</name>
    <dbReference type="NCBI Taxonomy" id="30085"/>
    <lineage>
        <taxon>Eukaryota</taxon>
        <taxon>Metazoa</taxon>
        <taxon>Ecdysozoa</taxon>
        <taxon>Arthropoda</taxon>
        <taxon>Hexapoda</taxon>
        <taxon>Insecta</taxon>
        <taxon>Pterygota</taxon>
        <taxon>Neoptera</taxon>
        <taxon>Paraneoptera</taxon>
        <taxon>Hemiptera</taxon>
        <taxon>Heteroptera</taxon>
        <taxon>Panheteroptera</taxon>
        <taxon>Cimicomorpha</taxon>
        <taxon>Miridae</taxon>
        <taxon>Mirini</taxon>
        <taxon>Lygus</taxon>
    </lineage>
</organism>
<keyword evidence="4 16" id="KW-0732">Signal</keyword>
<dbReference type="Gene3D" id="2.60.120.1190">
    <property type="match status" value="1"/>
</dbReference>
<evidence type="ECO:0000256" key="13">
    <source>
        <dbReference type="PROSITE-ProRule" id="PRU10141"/>
    </source>
</evidence>
<dbReference type="PANTHER" id="PTHR24416:SF580">
    <property type="entry name" value="DISCOIDIN DOMAIN RECEPTOR, ISOFORM F"/>
    <property type="match status" value="1"/>
</dbReference>
<dbReference type="EMBL" id="GDHC01016847">
    <property type="protein sequence ID" value="JAQ01782.1"/>
    <property type="molecule type" value="Transcribed_RNA"/>
</dbReference>
<comment type="similarity">
    <text evidence="12">Belongs to the protein kinase superfamily. Tyr protein kinase family. Insulin receptor subfamily.</text>
</comment>
<keyword evidence="9" id="KW-1015">Disulfide bond</keyword>
<feature type="compositionally biased region" description="Low complexity" evidence="14">
    <location>
        <begin position="621"/>
        <end position="631"/>
    </location>
</feature>
<evidence type="ECO:0000256" key="15">
    <source>
        <dbReference type="SAM" id="Phobius"/>
    </source>
</evidence>
<dbReference type="PROSITE" id="PS50022">
    <property type="entry name" value="FA58C_3"/>
    <property type="match status" value="1"/>
</dbReference>
<keyword evidence="11" id="KW-0325">Glycoprotein</keyword>
<evidence type="ECO:0000256" key="7">
    <source>
        <dbReference type="ARBA" id="ARBA00022989"/>
    </source>
</evidence>
<evidence type="ECO:0000256" key="2">
    <source>
        <dbReference type="ARBA" id="ARBA00022475"/>
    </source>
</evidence>
<dbReference type="GO" id="GO:0038062">
    <property type="term" value="F:protein tyrosine kinase collagen receptor activity"/>
    <property type="evidence" value="ECO:0007669"/>
    <property type="project" value="TreeGrafter"/>
</dbReference>
<dbReference type="GO" id="GO:0005524">
    <property type="term" value="F:ATP binding"/>
    <property type="evidence" value="ECO:0007669"/>
    <property type="project" value="UniProtKB-UniRule"/>
</dbReference>
<keyword evidence="7 15" id="KW-1133">Transmembrane helix</keyword>
<dbReference type="SUPFAM" id="SSF56112">
    <property type="entry name" value="Protein kinase-like (PK-like)"/>
    <property type="match status" value="1"/>
</dbReference>
<feature type="region of interest" description="Disordered" evidence="14">
    <location>
        <begin position="417"/>
        <end position="441"/>
    </location>
</feature>
<protein>
    <submittedName>
        <fullName evidence="19">Discoidin domain-containing receptor 2</fullName>
    </submittedName>
</protein>
<keyword evidence="2" id="KW-1003">Cell membrane</keyword>
<gene>
    <name evidence="19" type="primary">DDR2_1</name>
    <name evidence="19" type="ORF">g.70294</name>
</gene>
<dbReference type="GO" id="GO:0043235">
    <property type="term" value="C:receptor complex"/>
    <property type="evidence" value="ECO:0007669"/>
    <property type="project" value="TreeGrafter"/>
</dbReference>
<feature type="region of interest" description="Disordered" evidence="14">
    <location>
        <begin position="609"/>
        <end position="644"/>
    </location>
</feature>
<reference evidence="19" key="1">
    <citation type="journal article" date="2016" name="Gigascience">
        <title>De novo construction of an expanded transcriptome assembly for the western tarnished plant bug, Lygus hesperus.</title>
        <authorList>
            <person name="Tassone E.E."/>
            <person name="Geib S.M."/>
            <person name="Hall B."/>
            <person name="Fabrick J.A."/>
            <person name="Brent C.S."/>
            <person name="Hull J.J."/>
        </authorList>
    </citation>
    <scope>NUCLEOTIDE SEQUENCE</scope>
</reference>
<proteinExistence type="inferred from homology"/>
<keyword evidence="3 15" id="KW-0812">Transmembrane</keyword>
<dbReference type="SMART" id="SM00231">
    <property type="entry name" value="FA58C"/>
    <property type="match status" value="1"/>
</dbReference>
<dbReference type="Pfam" id="PF21114">
    <property type="entry name" value="DDR1-2_DS-like"/>
    <property type="match status" value="1"/>
</dbReference>
<dbReference type="InterPro" id="IPR000719">
    <property type="entry name" value="Prot_kinase_dom"/>
</dbReference>
<keyword evidence="5 13" id="KW-0547">Nucleotide-binding</keyword>
<dbReference type="FunFam" id="1.10.510.10:FF:000053">
    <property type="entry name" value="Epithelial discoidin domain-containing receptor 1"/>
    <property type="match status" value="1"/>
</dbReference>
<dbReference type="GO" id="GO:0048680">
    <property type="term" value="P:positive regulation of axon regeneration"/>
    <property type="evidence" value="ECO:0007669"/>
    <property type="project" value="UniProtKB-ARBA"/>
</dbReference>
<dbReference type="GO" id="GO:0005518">
    <property type="term" value="F:collagen binding"/>
    <property type="evidence" value="ECO:0007669"/>
    <property type="project" value="TreeGrafter"/>
</dbReference>
<evidence type="ECO:0000256" key="12">
    <source>
        <dbReference type="ARBA" id="ARBA00061639"/>
    </source>
</evidence>
<dbReference type="InterPro" id="IPR008979">
    <property type="entry name" value="Galactose-bd-like_sf"/>
</dbReference>
<evidence type="ECO:0000259" key="18">
    <source>
        <dbReference type="PROSITE" id="PS50022"/>
    </source>
</evidence>
<feature type="domain" description="F5/8 type C" evidence="18">
    <location>
        <begin position="44"/>
        <end position="200"/>
    </location>
</feature>
<dbReference type="Gene3D" id="2.60.120.260">
    <property type="entry name" value="Galactose-binding domain-like"/>
    <property type="match status" value="1"/>
</dbReference>
<feature type="binding site" evidence="13">
    <location>
        <position position="695"/>
    </location>
    <ligand>
        <name>ATP</name>
        <dbReference type="ChEBI" id="CHEBI:30616"/>
    </ligand>
</feature>
<evidence type="ECO:0000256" key="14">
    <source>
        <dbReference type="SAM" id="MobiDB-lite"/>
    </source>
</evidence>
<dbReference type="InterPro" id="IPR001245">
    <property type="entry name" value="Ser-Thr/Tyr_kinase_cat_dom"/>
</dbReference>
<dbReference type="GO" id="GO:0051897">
    <property type="term" value="P:positive regulation of phosphatidylinositol 3-kinase/protein kinase B signal transduction"/>
    <property type="evidence" value="ECO:0007669"/>
    <property type="project" value="TreeGrafter"/>
</dbReference>
<feature type="chain" id="PRO_5007526909" evidence="16">
    <location>
        <begin position="39"/>
        <end position="951"/>
    </location>
</feature>
<feature type="domain" description="Protein kinase" evidence="17">
    <location>
        <begin position="657"/>
        <end position="938"/>
    </location>
</feature>
<dbReference type="Gene3D" id="1.10.510.10">
    <property type="entry name" value="Transferase(Phosphotransferase) domain 1"/>
    <property type="match status" value="1"/>
</dbReference>
<feature type="compositionally biased region" description="Basic and acidic residues" evidence="14">
    <location>
        <begin position="417"/>
        <end position="426"/>
    </location>
</feature>
<keyword evidence="6 13" id="KW-0067">ATP-binding</keyword>